<dbReference type="Proteomes" id="UP000536441">
    <property type="component" value="Unassembled WGS sequence"/>
</dbReference>
<dbReference type="RefSeq" id="WP_183989013.1">
    <property type="nucleotide sequence ID" value="NZ_CBCRYR010000031.1"/>
</dbReference>
<name>A0A7Y6B219_9SPHN</name>
<proteinExistence type="predicted"/>
<reference evidence="1 2" key="1">
    <citation type="submission" date="2020-05" db="EMBL/GenBank/DDBJ databases">
        <title>Genome Sequencing of Type Strains.</title>
        <authorList>
            <person name="Lemaire J.F."/>
            <person name="Inderbitzin P."/>
            <person name="Gregorio O.A."/>
            <person name="Collins S.B."/>
            <person name="Wespe N."/>
            <person name="Knight-Connoni V."/>
        </authorList>
    </citation>
    <scope>NUCLEOTIDE SEQUENCE [LARGE SCALE GENOMIC DNA]</scope>
    <source>
        <strain evidence="1 2">DSM 100049</strain>
    </source>
</reference>
<comment type="caution">
    <text evidence="1">The sequence shown here is derived from an EMBL/GenBank/DDBJ whole genome shotgun (WGS) entry which is preliminary data.</text>
</comment>
<keyword evidence="2" id="KW-1185">Reference proteome</keyword>
<evidence type="ECO:0000313" key="1">
    <source>
        <dbReference type="EMBL" id="NUU45858.1"/>
    </source>
</evidence>
<accession>A0A7Y6B219</accession>
<evidence type="ECO:0000313" key="2">
    <source>
        <dbReference type="Proteomes" id="UP000536441"/>
    </source>
</evidence>
<sequence length="48" mass="5367">MANPASGAALLFARSFRRRQGINRIKRIGNSLQRAMHLAHGATHVRQE</sequence>
<organism evidence="1 2">
    <name type="scientific">Sphingomonas zeae</name>
    <dbReference type="NCBI Taxonomy" id="1646122"/>
    <lineage>
        <taxon>Bacteria</taxon>
        <taxon>Pseudomonadati</taxon>
        <taxon>Pseudomonadota</taxon>
        <taxon>Alphaproteobacteria</taxon>
        <taxon>Sphingomonadales</taxon>
        <taxon>Sphingomonadaceae</taxon>
        <taxon>Sphingomonas</taxon>
    </lineage>
</organism>
<dbReference type="AlphaFoldDB" id="A0A7Y6B219"/>
<dbReference type="EMBL" id="JABMCH010000049">
    <property type="protein sequence ID" value="NUU45858.1"/>
    <property type="molecule type" value="Genomic_DNA"/>
</dbReference>
<protein>
    <submittedName>
        <fullName evidence="1">Uncharacterized protein</fullName>
    </submittedName>
</protein>
<gene>
    <name evidence="1" type="ORF">HP438_02555</name>
</gene>